<dbReference type="PANTHER" id="PTHR33317:SF4">
    <property type="entry name" value="POLYNUCLEOTIDYL TRANSFERASE, RIBONUCLEASE H-LIKE SUPERFAMILY PROTEIN"/>
    <property type="match status" value="1"/>
</dbReference>
<reference evidence="7" key="2">
    <citation type="journal article" date="2021" name="PeerJ">
        <title>Extensive microbial diversity within the chicken gut microbiome revealed by metagenomics and culture.</title>
        <authorList>
            <person name="Gilroy R."/>
            <person name="Ravi A."/>
            <person name="Getino M."/>
            <person name="Pursley I."/>
            <person name="Horton D.L."/>
            <person name="Alikhan N.F."/>
            <person name="Baker D."/>
            <person name="Gharbi K."/>
            <person name="Hall N."/>
            <person name="Watson M."/>
            <person name="Adriaenssens E.M."/>
            <person name="Foster-Nyarko E."/>
            <person name="Jarju S."/>
            <person name="Secka A."/>
            <person name="Antonio M."/>
            <person name="Oren A."/>
            <person name="Chaudhuri R.R."/>
            <person name="La Ragione R."/>
            <person name="Hildebrand F."/>
            <person name="Pallen M.J."/>
        </authorList>
    </citation>
    <scope>NUCLEOTIDE SEQUENCE</scope>
    <source>
        <strain evidence="7">USAMLcec3-3695</strain>
    </source>
</reference>
<gene>
    <name evidence="7" type="primary">ruvX</name>
    <name evidence="7" type="ORF">IAA61_05745</name>
</gene>
<dbReference type="GO" id="GO:0004518">
    <property type="term" value="F:nuclease activity"/>
    <property type="evidence" value="ECO:0007669"/>
    <property type="project" value="UniProtKB-KW"/>
</dbReference>
<dbReference type="AlphaFoldDB" id="A0A9D1MB89"/>
<keyword evidence="1 5" id="KW-0963">Cytoplasm</keyword>
<comment type="caution">
    <text evidence="7">The sequence shown here is derived from an EMBL/GenBank/DDBJ whole genome shotgun (WGS) entry which is preliminary data.</text>
</comment>
<reference evidence="7" key="1">
    <citation type="submission" date="2020-10" db="EMBL/GenBank/DDBJ databases">
        <authorList>
            <person name="Gilroy R."/>
        </authorList>
    </citation>
    <scope>NUCLEOTIDE SEQUENCE</scope>
    <source>
        <strain evidence="7">USAMLcec3-3695</strain>
    </source>
</reference>
<evidence type="ECO:0000256" key="2">
    <source>
        <dbReference type="ARBA" id="ARBA00022517"/>
    </source>
</evidence>
<evidence type="ECO:0000256" key="4">
    <source>
        <dbReference type="ARBA" id="ARBA00022801"/>
    </source>
</evidence>
<comment type="similarity">
    <text evidence="5">Belongs to the YqgF HJR family.</text>
</comment>
<dbReference type="GO" id="GO:0005829">
    <property type="term" value="C:cytosol"/>
    <property type="evidence" value="ECO:0007669"/>
    <property type="project" value="TreeGrafter"/>
</dbReference>
<keyword evidence="3 5" id="KW-0540">Nuclease</keyword>
<dbReference type="GO" id="GO:0016788">
    <property type="term" value="F:hydrolase activity, acting on ester bonds"/>
    <property type="evidence" value="ECO:0007669"/>
    <property type="project" value="UniProtKB-UniRule"/>
</dbReference>
<keyword evidence="2 5" id="KW-0690">Ribosome biogenesis</keyword>
<comment type="subcellular location">
    <subcellularLocation>
        <location evidence="5">Cytoplasm</location>
    </subcellularLocation>
</comment>
<feature type="domain" description="YqgF/RNase H-like" evidence="6">
    <location>
        <begin position="1"/>
        <end position="101"/>
    </location>
</feature>
<dbReference type="EMBL" id="DVNB01000059">
    <property type="protein sequence ID" value="HIU57298.1"/>
    <property type="molecule type" value="Genomic_DNA"/>
</dbReference>
<proteinExistence type="inferred from homology"/>
<dbReference type="PANTHER" id="PTHR33317">
    <property type="entry name" value="POLYNUCLEOTIDYL TRANSFERASE, RIBONUCLEASE H-LIKE SUPERFAMILY PROTEIN"/>
    <property type="match status" value="1"/>
</dbReference>
<dbReference type="SMART" id="SM00732">
    <property type="entry name" value="YqgFc"/>
    <property type="match status" value="1"/>
</dbReference>
<dbReference type="CDD" id="cd16964">
    <property type="entry name" value="YqgF"/>
    <property type="match status" value="1"/>
</dbReference>
<protein>
    <recommendedName>
        <fullName evidence="5">Putative pre-16S rRNA nuclease</fullName>
        <ecNumber evidence="5">3.1.-.-</ecNumber>
    </recommendedName>
</protein>
<sequence length="138" mass="15097">MRILGIDYGDARVGVAVSDPLGMAATGVRTIKNTGKKKLLAELSELLKEYSPETVVIGMPKNMDGTEGFRAEATRKFADALKEIYSGNIEFTDERLTTAEASRYLNFTNTRGKKRKAVIDTVSACLIVESYLSKNVGK</sequence>
<dbReference type="InterPro" id="IPR005227">
    <property type="entry name" value="YqgF"/>
</dbReference>
<dbReference type="InterPro" id="IPR006641">
    <property type="entry name" value="YqgF/RNaseH-like_dom"/>
</dbReference>
<dbReference type="GO" id="GO:0000967">
    <property type="term" value="P:rRNA 5'-end processing"/>
    <property type="evidence" value="ECO:0007669"/>
    <property type="project" value="UniProtKB-UniRule"/>
</dbReference>
<evidence type="ECO:0000313" key="8">
    <source>
        <dbReference type="Proteomes" id="UP000824109"/>
    </source>
</evidence>
<dbReference type="EC" id="3.1.-.-" evidence="5"/>
<evidence type="ECO:0000256" key="3">
    <source>
        <dbReference type="ARBA" id="ARBA00022722"/>
    </source>
</evidence>
<organism evidence="7 8">
    <name type="scientific">Candidatus Ornithomonoglobus merdipullorum</name>
    <dbReference type="NCBI Taxonomy" id="2840895"/>
    <lineage>
        <taxon>Bacteria</taxon>
        <taxon>Bacillati</taxon>
        <taxon>Bacillota</taxon>
        <taxon>Clostridia</taxon>
        <taxon>Candidatus Ornithomonoglobus</taxon>
    </lineage>
</organism>
<dbReference type="Pfam" id="PF03652">
    <property type="entry name" value="RuvX"/>
    <property type="match status" value="1"/>
</dbReference>
<comment type="function">
    <text evidence="5">Could be a nuclease involved in processing of the 5'-end of pre-16S rRNA.</text>
</comment>
<evidence type="ECO:0000313" key="7">
    <source>
        <dbReference type="EMBL" id="HIU57298.1"/>
    </source>
</evidence>
<name>A0A9D1MB89_9FIRM</name>
<evidence type="ECO:0000256" key="1">
    <source>
        <dbReference type="ARBA" id="ARBA00022490"/>
    </source>
</evidence>
<evidence type="ECO:0000256" key="5">
    <source>
        <dbReference type="HAMAP-Rule" id="MF_00651"/>
    </source>
</evidence>
<keyword evidence="4 5" id="KW-0378">Hydrolase</keyword>
<dbReference type="Gene3D" id="3.30.420.140">
    <property type="entry name" value="YqgF/RNase H-like domain"/>
    <property type="match status" value="1"/>
</dbReference>
<dbReference type="Proteomes" id="UP000824109">
    <property type="component" value="Unassembled WGS sequence"/>
</dbReference>
<dbReference type="InterPro" id="IPR012337">
    <property type="entry name" value="RNaseH-like_sf"/>
</dbReference>
<dbReference type="SUPFAM" id="SSF53098">
    <property type="entry name" value="Ribonuclease H-like"/>
    <property type="match status" value="1"/>
</dbReference>
<dbReference type="HAMAP" id="MF_00651">
    <property type="entry name" value="Nuclease_YqgF"/>
    <property type="match status" value="1"/>
</dbReference>
<evidence type="ECO:0000259" key="6">
    <source>
        <dbReference type="SMART" id="SM00732"/>
    </source>
</evidence>
<dbReference type="NCBIfam" id="TIGR00250">
    <property type="entry name" value="RNAse_H_YqgF"/>
    <property type="match status" value="1"/>
</dbReference>
<dbReference type="InterPro" id="IPR037027">
    <property type="entry name" value="YqgF/RNaseH-like_dom_sf"/>
</dbReference>
<accession>A0A9D1MB89</accession>